<dbReference type="OrthoDB" id="2970540at2"/>
<evidence type="ECO:0000313" key="2">
    <source>
        <dbReference type="EMBL" id="RKQ32641.1"/>
    </source>
</evidence>
<proteinExistence type="predicted"/>
<evidence type="ECO:0008006" key="4">
    <source>
        <dbReference type="Google" id="ProtNLM"/>
    </source>
</evidence>
<feature type="compositionally biased region" description="Basic and acidic residues" evidence="1">
    <location>
        <begin position="81"/>
        <end position="94"/>
    </location>
</feature>
<sequence>MGEKRYANDPMLFIHQPQVSAPKAPMQNSYVSPKRSKKKPVEPSSNTEPVKEIPKRRYSARKSMKDETAVEKEIEEEEPKQDETTSKRKQFKDMTTRERILYFTNTSEYAPKLKCEIKTDNKSHRGVILNFKDEIVEMQVGRRAVKIPFEEIKQVRMLGF</sequence>
<accession>A0A495A035</accession>
<comment type="caution">
    <text evidence="2">The sequence shown here is derived from an EMBL/GenBank/DDBJ whole genome shotgun (WGS) entry which is preliminary data.</text>
</comment>
<dbReference type="EMBL" id="RBZP01000009">
    <property type="protein sequence ID" value="RKQ32641.1"/>
    <property type="molecule type" value="Genomic_DNA"/>
</dbReference>
<keyword evidence="3" id="KW-1185">Reference proteome</keyword>
<dbReference type="Pfam" id="PF14153">
    <property type="entry name" value="Spore_coat_CotO"/>
    <property type="match status" value="1"/>
</dbReference>
<name>A0A495A035_9BACI</name>
<gene>
    <name evidence="2" type="ORF">D8M06_11930</name>
</gene>
<feature type="region of interest" description="Disordered" evidence="1">
    <location>
        <begin position="1"/>
        <end position="94"/>
    </location>
</feature>
<feature type="compositionally biased region" description="Basic and acidic residues" evidence="1">
    <location>
        <begin position="63"/>
        <end position="72"/>
    </location>
</feature>
<reference evidence="2 3" key="1">
    <citation type="journal article" date="2016" name="Int. J. Syst. Evol. Microbiol.">
        <title>Oceanobacillus halophilus sp. nov., a novel moderately halophilic bacterium from a hypersaline lake.</title>
        <authorList>
            <person name="Amoozegar M.A."/>
            <person name="Bagheri M."/>
            <person name="Makhdoumi A."/>
            <person name="Nikou M.M."/>
            <person name="Fazeli S.A.S."/>
            <person name="Schumann P."/>
            <person name="Sproer C."/>
            <person name="Sanchez-Porro C."/>
            <person name="Ventosa A."/>
        </authorList>
    </citation>
    <scope>NUCLEOTIDE SEQUENCE [LARGE SCALE GENOMIC DNA]</scope>
    <source>
        <strain evidence="2 3">DSM 23996</strain>
    </source>
</reference>
<dbReference type="Proteomes" id="UP000269301">
    <property type="component" value="Unassembled WGS sequence"/>
</dbReference>
<dbReference type="InterPro" id="IPR025439">
    <property type="entry name" value="Spore_coat_CotO"/>
</dbReference>
<evidence type="ECO:0000313" key="3">
    <source>
        <dbReference type="Proteomes" id="UP000269301"/>
    </source>
</evidence>
<protein>
    <recommendedName>
        <fullName evidence="4">Spore coat protein CotO</fullName>
    </recommendedName>
</protein>
<dbReference type="RefSeq" id="WP_121204637.1">
    <property type="nucleotide sequence ID" value="NZ_RBZP01000009.1"/>
</dbReference>
<evidence type="ECO:0000256" key="1">
    <source>
        <dbReference type="SAM" id="MobiDB-lite"/>
    </source>
</evidence>
<dbReference type="AlphaFoldDB" id="A0A495A035"/>
<organism evidence="2 3">
    <name type="scientific">Oceanobacillus halophilus</name>
    <dbReference type="NCBI Taxonomy" id="930130"/>
    <lineage>
        <taxon>Bacteria</taxon>
        <taxon>Bacillati</taxon>
        <taxon>Bacillota</taxon>
        <taxon>Bacilli</taxon>
        <taxon>Bacillales</taxon>
        <taxon>Bacillaceae</taxon>
        <taxon>Oceanobacillus</taxon>
    </lineage>
</organism>